<accession>A0A3L6DS54</accession>
<comment type="caution">
    <text evidence="1">The sequence shown here is derived from an EMBL/GenBank/DDBJ whole genome shotgun (WGS) entry which is preliminary data.</text>
</comment>
<sequence>MPNPSHIA</sequence>
<name>A0A3L6DS54_MAIZE</name>
<reference evidence="1" key="1">
    <citation type="journal article" date="2018" name="Nat. Genet.">
        <title>Extensive intraspecific gene order and gene structural variations between Mo17 and other maize genomes.</title>
        <authorList>
            <person name="Sun S."/>
            <person name="Zhou Y."/>
            <person name="Chen J."/>
            <person name="Shi J."/>
            <person name="Zhao H."/>
            <person name="Zhao H."/>
            <person name="Song W."/>
            <person name="Zhang M."/>
            <person name="Cui Y."/>
            <person name="Dong X."/>
            <person name="Liu H."/>
            <person name="Ma X."/>
            <person name="Jiao Y."/>
            <person name="Wang B."/>
            <person name="Wei X."/>
            <person name="Stein J.C."/>
            <person name="Glaubitz J.C."/>
            <person name="Lu F."/>
            <person name="Yu G."/>
            <person name="Liang C."/>
            <person name="Fengler K."/>
            <person name="Li B."/>
            <person name="Rafalski A."/>
            <person name="Schnable P.S."/>
            <person name="Ware D.H."/>
            <person name="Buckler E.S."/>
            <person name="Lai J."/>
        </authorList>
    </citation>
    <scope>NUCLEOTIDE SEQUENCE [LARGE SCALE GENOMIC DNA]</scope>
    <source>
        <tissue evidence="1">Seedling</tissue>
    </source>
</reference>
<dbReference type="EMBL" id="NCVQ01000009">
    <property type="protein sequence ID" value="PWZ11532.1"/>
    <property type="molecule type" value="Genomic_DNA"/>
</dbReference>
<protein>
    <submittedName>
        <fullName evidence="1">Uncharacterized protein</fullName>
    </submittedName>
</protein>
<organism evidence="1">
    <name type="scientific">Zea mays</name>
    <name type="common">Maize</name>
    <dbReference type="NCBI Taxonomy" id="4577"/>
    <lineage>
        <taxon>Eukaryota</taxon>
        <taxon>Viridiplantae</taxon>
        <taxon>Streptophyta</taxon>
        <taxon>Embryophyta</taxon>
        <taxon>Tracheophyta</taxon>
        <taxon>Spermatophyta</taxon>
        <taxon>Magnoliopsida</taxon>
        <taxon>Liliopsida</taxon>
        <taxon>Poales</taxon>
        <taxon>Poaceae</taxon>
        <taxon>PACMAD clade</taxon>
        <taxon>Panicoideae</taxon>
        <taxon>Andropogonodae</taxon>
        <taxon>Andropogoneae</taxon>
        <taxon>Tripsacinae</taxon>
        <taxon>Zea</taxon>
    </lineage>
</organism>
<evidence type="ECO:0000313" key="1">
    <source>
        <dbReference type="EMBL" id="PWZ11532.1"/>
    </source>
</evidence>
<gene>
    <name evidence="1" type="ORF">Zm00014a_007873</name>
</gene>
<proteinExistence type="predicted"/>
<dbReference type="Proteomes" id="UP000251960">
    <property type="component" value="Chromosome 8"/>
</dbReference>